<proteinExistence type="predicted"/>
<dbReference type="InterPro" id="IPR017871">
    <property type="entry name" value="ABC_transporter-like_CS"/>
</dbReference>
<feature type="non-terminal residue" evidence="5">
    <location>
        <position position="1"/>
    </location>
</feature>
<protein>
    <submittedName>
        <fullName evidence="5">ATP-binding cassette domain-containing protein</fullName>
    </submittedName>
</protein>
<name>A0A7C0VAT8_UNCW3</name>
<evidence type="ECO:0000256" key="2">
    <source>
        <dbReference type="ARBA" id="ARBA00022741"/>
    </source>
</evidence>
<dbReference type="PROSITE" id="PS00211">
    <property type="entry name" value="ABC_TRANSPORTER_1"/>
    <property type="match status" value="1"/>
</dbReference>
<organism evidence="5">
    <name type="scientific">candidate division WOR-3 bacterium</name>
    <dbReference type="NCBI Taxonomy" id="2052148"/>
    <lineage>
        <taxon>Bacteria</taxon>
        <taxon>Bacteria division WOR-3</taxon>
    </lineage>
</organism>
<dbReference type="GO" id="GO:0016887">
    <property type="term" value="F:ATP hydrolysis activity"/>
    <property type="evidence" value="ECO:0007669"/>
    <property type="project" value="InterPro"/>
</dbReference>
<dbReference type="InterPro" id="IPR003959">
    <property type="entry name" value="ATPase_AAA_core"/>
</dbReference>
<dbReference type="InterPro" id="IPR027417">
    <property type="entry name" value="P-loop_NTPase"/>
</dbReference>
<dbReference type="PANTHER" id="PTHR42711">
    <property type="entry name" value="ABC TRANSPORTER ATP-BINDING PROTEIN"/>
    <property type="match status" value="1"/>
</dbReference>
<dbReference type="SUPFAM" id="SSF52540">
    <property type="entry name" value="P-loop containing nucleoside triphosphate hydrolases"/>
    <property type="match status" value="1"/>
</dbReference>
<keyword evidence="3 5" id="KW-0067">ATP-binding</keyword>
<dbReference type="Proteomes" id="UP000885847">
    <property type="component" value="Unassembled WGS sequence"/>
</dbReference>
<evidence type="ECO:0000256" key="1">
    <source>
        <dbReference type="ARBA" id="ARBA00022448"/>
    </source>
</evidence>
<comment type="caution">
    <text evidence="5">The sequence shown here is derived from an EMBL/GenBank/DDBJ whole genome shotgun (WGS) entry which is preliminary data.</text>
</comment>
<accession>A0A7C0VAT8</accession>
<dbReference type="InterPro" id="IPR003439">
    <property type="entry name" value="ABC_transporter-like_ATP-bd"/>
</dbReference>
<evidence type="ECO:0000313" key="5">
    <source>
        <dbReference type="EMBL" id="HDI82833.1"/>
    </source>
</evidence>
<evidence type="ECO:0000259" key="4">
    <source>
        <dbReference type="PROSITE" id="PS50893"/>
    </source>
</evidence>
<gene>
    <name evidence="5" type="ORF">ENF18_03460</name>
</gene>
<dbReference type="Gene3D" id="3.40.50.300">
    <property type="entry name" value="P-loop containing nucleotide triphosphate hydrolases"/>
    <property type="match status" value="1"/>
</dbReference>
<keyword evidence="2" id="KW-0547">Nucleotide-binding</keyword>
<dbReference type="InterPro" id="IPR050763">
    <property type="entry name" value="ABC_transporter_ATP-binding"/>
</dbReference>
<dbReference type="EMBL" id="DQWE01000165">
    <property type="protein sequence ID" value="HDI82833.1"/>
    <property type="molecule type" value="Genomic_DNA"/>
</dbReference>
<sequence length="253" mass="29458">DEGNVLVDGFVPWERKETFLNRISFFMGQRGFLGVTVWDIPPVDGFRLIKEIYGIDEESYRERVERFSEILNVKKLLKTPLRKLSLGERTKVELIASLLHLPEFILLDEPTIGMDVISQKRIWDFLKEYNNETGATILITSHYTRDLEELGKRIMVLHKGKILFDGEKKQLQEKVKGMREFRVRCRDRNVKLPVEGYRWEEDTAVFNAPDGEVKEIAFTIAGIDGVIDIHIEDPAFEDVIRRVFKEADNEEVS</sequence>
<dbReference type="PROSITE" id="PS50893">
    <property type="entry name" value="ABC_TRANSPORTER_2"/>
    <property type="match status" value="1"/>
</dbReference>
<dbReference type="GO" id="GO:0005524">
    <property type="term" value="F:ATP binding"/>
    <property type="evidence" value="ECO:0007669"/>
    <property type="project" value="UniProtKB-KW"/>
</dbReference>
<evidence type="ECO:0000256" key="3">
    <source>
        <dbReference type="ARBA" id="ARBA00022840"/>
    </source>
</evidence>
<reference evidence="5" key="1">
    <citation type="journal article" date="2020" name="mSystems">
        <title>Genome- and Community-Level Interaction Insights into Carbon Utilization and Element Cycling Functions of Hydrothermarchaeota in Hydrothermal Sediment.</title>
        <authorList>
            <person name="Zhou Z."/>
            <person name="Liu Y."/>
            <person name="Xu W."/>
            <person name="Pan J."/>
            <person name="Luo Z.H."/>
            <person name="Li M."/>
        </authorList>
    </citation>
    <scope>NUCLEOTIDE SEQUENCE [LARGE SCALE GENOMIC DNA]</scope>
    <source>
        <strain evidence="5">HyVt-102</strain>
    </source>
</reference>
<feature type="domain" description="ABC transporter" evidence="4">
    <location>
        <begin position="5"/>
        <end position="184"/>
    </location>
</feature>
<dbReference type="Pfam" id="PF13304">
    <property type="entry name" value="AAA_21"/>
    <property type="match status" value="1"/>
</dbReference>
<dbReference type="PANTHER" id="PTHR42711:SF4">
    <property type="entry name" value="ABC TRANSPORTER RELATED"/>
    <property type="match status" value="1"/>
</dbReference>
<keyword evidence="1" id="KW-0813">Transport</keyword>
<dbReference type="AlphaFoldDB" id="A0A7C0VAT8"/>